<reference evidence="1" key="1">
    <citation type="submission" date="2023-07" db="EMBL/GenBank/DDBJ databases">
        <title>Genomic Encyclopedia of Type Strains, Phase IV (KMG-IV): sequencing the most valuable type-strain genomes for metagenomic binning, comparative biology and taxonomic classification.</title>
        <authorList>
            <person name="Goeker M."/>
        </authorList>
    </citation>
    <scope>NUCLEOTIDE SEQUENCE</scope>
    <source>
        <strain evidence="1">DSM 26174</strain>
    </source>
</reference>
<protein>
    <submittedName>
        <fullName evidence="1">Uncharacterized protein</fullName>
    </submittedName>
</protein>
<keyword evidence="2" id="KW-1185">Reference proteome</keyword>
<dbReference type="RefSeq" id="WP_338390354.1">
    <property type="nucleotide sequence ID" value="NZ_AP025307.1"/>
</dbReference>
<dbReference type="EMBL" id="JAVDQD010000012">
    <property type="protein sequence ID" value="MDR6241832.1"/>
    <property type="molecule type" value="Genomic_DNA"/>
</dbReference>
<gene>
    <name evidence="1" type="ORF">HNQ88_004919</name>
</gene>
<evidence type="ECO:0000313" key="2">
    <source>
        <dbReference type="Proteomes" id="UP001185092"/>
    </source>
</evidence>
<comment type="caution">
    <text evidence="1">The sequence shown here is derived from an EMBL/GenBank/DDBJ whole genome shotgun (WGS) entry which is preliminary data.</text>
</comment>
<name>A0AAE3XRJ5_9BACT</name>
<accession>A0AAE3XRJ5</accession>
<organism evidence="1 2">
    <name type="scientific">Aureibacter tunicatorum</name>
    <dbReference type="NCBI Taxonomy" id="866807"/>
    <lineage>
        <taxon>Bacteria</taxon>
        <taxon>Pseudomonadati</taxon>
        <taxon>Bacteroidota</taxon>
        <taxon>Cytophagia</taxon>
        <taxon>Cytophagales</taxon>
        <taxon>Persicobacteraceae</taxon>
        <taxon>Aureibacter</taxon>
    </lineage>
</organism>
<dbReference type="Proteomes" id="UP001185092">
    <property type="component" value="Unassembled WGS sequence"/>
</dbReference>
<sequence>MKLEDFKRCCDEIFNACRDYDVIAYISDSTKQSIVPQGGVEYAARLSPKVKEFGVLFETHVIPENLFAELSVDKYYEDEAVNGGVANKFVSVEQAEKWILEKYQESEA</sequence>
<proteinExistence type="predicted"/>
<dbReference type="AlphaFoldDB" id="A0AAE3XRJ5"/>
<evidence type="ECO:0000313" key="1">
    <source>
        <dbReference type="EMBL" id="MDR6241832.1"/>
    </source>
</evidence>